<sequence>MKINSKYCDYFIESNTFKYIRPNCKREIYYELNNNNNHNNNGKCGSRFCSSGQSNDRSSCRRCGSEMGGRRRGSDGSIQHHESEWGNYQSKLLSYLYQKLPTCVHYWDVLNRISYYRPNETSAFIDISSNDVISIPSQDGAQLNATYSCQSEKIDSFIDTVIWGIINP</sequence>
<proteinExistence type="predicted"/>
<protein>
    <submittedName>
        <fullName evidence="1">Uncharacterized protein</fullName>
    </submittedName>
</protein>
<accession>A0A397JE86</accession>
<name>A0A397JE86_9GLOM</name>
<gene>
    <name evidence="1" type="ORF">Glove_97g31</name>
</gene>
<dbReference type="AlphaFoldDB" id="A0A397JE86"/>
<keyword evidence="2" id="KW-1185">Reference proteome</keyword>
<organism evidence="1 2">
    <name type="scientific">Diversispora epigaea</name>
    <dbReference type="NCBI Taxonomy" id="1348612"/>
    <lineage>
        <taxon>Eukaryota</taxon>
        <taxon>Fungi</taxon>
        <taxon>Fungi incertae sedis</taxon>
        <taxon>Mucoromycota</taxon>
        <taxon>Glomeromycotina</taxon>
        <taxon>Glomeromycetes</taxon>
        <taxon>Diversisporales</taxon>
        <taxon>Diversisporaceae</taxon>
        <taxon>Diversispora</taxon>
    </lineage>
</organism>
<dbReference type="EMBL" id="PQFF01000091">
    <property type="protein sequence ID" value="RHZ83293.1"/>
    <property type="molecule type" value="Genomic_DNA"/>
</dbReference>
<evidence type="ECO:0000313" key="1">
    <source>
        <dbReference type="EMBL" id="RHZ83293.1"/>
    </source>
</evidence>
<evidence type="ECO:0000313" key="2">
    <source>
        <dbReference type="Proteomes" id="UP000266861"/>
    </source>
</evidence>
<comment type="caution">
    <text evidence="1">The sequence shown here is derived from an EMBL/GenBank/DDBJ whole genome shotgun (WGS) entry which is preliminary data.</text>
</comment>
<reference evidence="1 2" key="1">
    <citation type="submission" date="2018-08" db="EMBL/GenBank/DDBJ databases">
        <title>Genome and evolution of the arbuscular mycorrhizal fungus Diversispora epigaea (formerly Glomus versiforme) and its bacterial endosymbionts.</title>
        <authorList>
            <person name="Sun X."/>
            <person name="Fei Z."/>
            <person name="Harrison M."/>
        </authorList>
    </citation>
    <scope>NUCLEOTIDE SEQUENCE [LARGE SCALE GENOMIC DNA]</scope>
    <source>
        <strain evidence="1 2">IT104</strain>
    </source>
</reference>
<dbReference type="Proteomes" id="UP000266861">
    <property type="component" value="Unassembled WGS sequence"/>
</dbReference>